<proteinExistence type="predicted"/>
<dbReference type="AlphaFoldDB" id="A0A381PYC1"/>
<accession>A0A381PYC1</accession>
<name>A0A381PYC1_9ZZZZ</name>
<gene>
    <name evidence="1" type="ORF">METZ01_LOCUS24714</name>
</gene>
<organism evidence="1">
    <name type="scientific">marine metagenome</name>
    <dbReference type="NCBI Taxonomy" id="408172"/>
    <lineage>
        <taxon>unclassified sequences</taxon>
        <taxon>metagenomes</taxon>
        <taxon>ecological metagenomes</taxon>
    </lineage>
</organism>
<evidence type="ECO:0000313" key="1">
    <source>
        <dbReference type="EMBL" id="SUZ71860.1"/>
    </source>
</evidence>
<dbReference type="EMBL" id="UINC01001136">
    <property type="protein sequence ID" value="SUZ71860.1"/>
    <property type="molecule type" value="Genomic_DNA"/>
</dbReference>
<protein>
    <submittedName>
        <fullName evidence="1">Uncharacterized protein</fullName>
    </submittedName>
</protein>
<sequence>MRYEPANDSDSRPRLTRLGSMECTSSARISNATVGRISRRAVLCIGSGSMYQPFLVLIRKGNGLRETSHNISGISESSDLQPLHSIIQSSSVPILKDGGGCPSDSTTTSIIGTARGSM</sequence>
<reference evidence="1" key="1">
    <citation type="submission" date="2018-05" db="EMBL/GenBank/DDBJ databases">
        <authorList>
            <person name="Lanie J.A."/>
            <person name="Ng W.-L."/>
            <person name="Kazmierczak K.M."/>
            <person name="Andrzejewski T.M."/>
            <person name="Davidsen T.M."/>
            <person name="Wayne K.J."/>
            <person name="Tettelin H."/>
            <person name="Glass J.I."/>
            <person name="Rusch D."/>
            <person name="Podicherti R."/>
            <person name="Tsui H.-C.T."/>
            <person name="Winkler M.E."/>
        </authorList>
    </citation>
    <scope>NUCLEOTIDE SEQUENCE</scope>
</reference>